<gene>
    <name evidence="7" type="primary">pgl</name>
    <name evidence="9" type="ORF">CAL13_04415</name>
</gene>
<dbReference type="GO" id="GO:0017057">
    <property type="term" value="F:6-phosphogluconolactonase activity"/>
    <property type="evidence" value="ECO:0007669"/>
    <property type="project" value="UniProtKB-UniRule"/>
</dbReference>
<keyword evidence="10" id="KW-1185">Reference proteome</keyword>
<dbReference type="GO" id="GO:0005975">
    <property type="term" value="P:carbohydrate metabolic process"/>
    <property type="evidence" value="ECO:0007669"/>
    <property type="project" value="UniProtKB-UniRule"/>
</dbReference>
<protein>
    <recommendedName>
        <fullName evidence="6 7">6-phosphogluconolactonase</fullName>
        <shortName evidence="7">6PGL</shortName>
        <ecNumber evidence="5 7">3.1.1.31</ecNumber>
    </recommendedName>
</protein>
<comment type="catalytic activity">
    <reaction evidence="1 7">
        <text>6-phospho-D-glucono-1,5-lactone + H2O = 6-phospho-D-gluconate + H(+)</text>
        <dbReference type="Rhea" id="RHEA:12556"/>
        <dbReference type="ChEBI" id="CHEBI:15377"/>
        <dbReference type="ChEBI" id="CHEBI:15378"/>
        <dbReference type="ChEBI" id="CHEBI:57955"/>
        <dbReference type="ChEBI" id="CHEBI:58759"/>
        <dbReference type="EC" id="3.1.1.31"/>
    </reaction>
</comment>
<evidence type="ECO:0000256" key="5">
    <source>
        <dbReference type="ARBA" id="ARBA00013198"/>
    </source>
</evidence>
<dbReference type="SUPFAM" id="SSF100950">
    <property type="entry name" value="NagB/RpiA/CoA transferase-like"/>
    <property type="match status" value="1"/>
</dbReference>
<keyword evidence="7" id="KW-0378">Hydrolase</keyword>
<dbReference type="PANTHER" id="PTHR11054:SF0">
    <property type="entry name" value="6-PHOSPHOGLUCONOLACTONASE"/>
    <property type="match status" value="1"/>
</dbReference>
<dbReference type="Pfam" id="PF01182">
    <property type="entry name" value="Glucosamine_iso"/>
    <property type="match status" value="1"/>
</dbReference>
<evidence type="ECO:0000313" key="9">
    <source>
        <dbReference type="EMBL" id="ARP85544.1"/>
    </source>
</evidence>
<name>A0A1W6YX50_9BORD</name>
<sequence length="244" mass="26203">MKDEHACIFQNAASLTEHLADWLVARIAASEGRFSIALSGGSTPRPLYELLGAPERAGRIDWRRVHLFWGDERFVPHDDPKSNFRMARLALIDRVPIPPENVHAVPDDGTPESAASRYAEALREYYGAASLDPARPLFDVNLLGIGDDGHTASLFPGTPHVDTTDAWTVPVVGVKDEARVSLTLPALESAQTVVFMVAGAEKREAVARARAHDPGVPSGRVRPQGDLLWYLDEAAAGGAAAGAA</sequence>
<comment type="function">
    <text evidence="2 7">Hydrolysis of 6-phosphogluconolactone to 6-phosphogluconate.</text>
</comment>
<dbReference type="EMBL" id="CP021109">
    <property type="protein sequence ID" value="ARP85544.1"/>
    <property type="molecule type" value="Genomic_DNA"/>
</dbReference>
<evidence type="ECO:0000256" key="7">
    <source>
        <dbReference type="RuleBase" id="RU365095"/>
    </source>
</evidence>
<evidence type="ECO:0000313" key="10">
    <source>
        <dbReference type="Proteomes" id="UP000194139"/>
    </source>
</evidence>
<dbReference type="InterPro" id="IPR005900">
    <property type="entry name" value="6-phosphogluconolactonase_DevB"/>
</dbReference>
<comment type="pathway">
    <text evidence="3 7">Carbohydrate degradation; pentose phosphate pathway; D-ribulose 5-phosphate from D-glucose 6-phosphate (oxidative stage): step 2/3.</text>
</comment>
<dbReference type="UniPathway" id="UPA00115">
    <property type="reaction ID" value="UER00409"/>
</dbReference>
<evidence type="ECO:0000259" key="8">
    <source>
        <dbReference type="Pfam" id="PF01182"/>
    </source>
</evidence>
<evidence type="ECO:0000256" key="4">
    <source>
        <dbReference type="ARBA" id="ARBA00010662"/>
    </source>
</evidence>
<evidence type="ECO:0000256" key="6">
    <source>
        <dbReference type="ARBA" id="ARBA00020337"/>
    </source>
</evidence>
<accession>A0A1W6YX50</accession>
<dbReference type="RefSeq" id="WP_086071639.1">
    <property type="nucleotide sequence ID" value="NZ_CP021109.1"/>
</dbReference>
<dbReference type="InterPro" id="IPR037171">
    <property type="entry name" value="NagB/RpiA_transferase-like"/>
</dbReference>
<dbReference type="EC" id="3.1.1.31" evidence="5 7"/>
<dbReference type="GO" id="GO:0006098">
    <property type="term" value="P:pentose-phosphate shunt"/>
    <property type="evidence" value="ECO:0007669"/>
    <property type="project" value="UniProtKB-UniPathway"/>
</dbReference>
<dbReference type="PANTHER" id="PTHR11054">
    <property type="entry name" value="6-PHOSPHOGLUCONOLACTONASE"/>
    <property type="match status" value="1"/>
</dbReference>
<evidence type="ECO:0000256" key="2">
    <source>
        <dbReference type="ARBA" id="ARBA00002681"/>
    </source>
</evidence>
<dbReference type="Gene3D" id="3.40.50.1360">
    <property type="match status" value="1"/>
</dbReference>
<organism evidence="9 10">
    <name type="scientific">Bordetella genomosp. 9</name>
    <dbReference type="NCBI Taxonomy" id="1416803"/>
    <lineage>
        <taxon>Bacteria</taxon>
        <taxon>Pseudomonadati</taxon>
        <taxon>Pseudomonadota</taxon>
        <taxon>Betaproteobacteria</taxon>
        <taxon>Burkholderiales</taxon>
        <taxon>Alcaligenaceae</taxon>
        <taxon>Bordetella</taxon>
    </lineage>
</organism>
<evidence type="ECO:0000256" key="3">
    <source>
        <dbReference type="ARBA" id="ARBA00004961"/>
    </source>
</evidence>
<dbReference type="InterPro" id="IPR006148">
    <property type="entry name" value="Glc/Gal-6P_isomerase"/>
</dbReference>
<comment type="similarity">
    <text evidence="4 7">Belongs to the glucosamine/galactosamine-6-phosphate isomerase family. 6-phosphogluconolactonase subfamily.</text>
</comment>
<dbReference type="NCBIfam" id="TIGR01198">
    <property type="entry name" value="pgl"/>
    <property type="match status" value="1"/>
</dbReference>
<dbReference type="CDD" id="cd01400">
    <property type="entry name" value="6PGL"/>
    <property type="match status" value="1"/>
</dbReference>
<dbReference type="InterPro" id="IPR039104">
    <property type="entry name" value="6PGL"/>
</dbReference>
<dbReference type="Proteomes" id="UP000194139">
    <property type="component" value="Chromosome"/>
</dbReference>
<reference evidence="9 10" key="1">
    <citation type="submission" date="2017-05" db="EMBL/GenBank/DDBJ databases">
        <title>Complete and WGS of Bordetella genogroups.</title>
        <authorList>
            <person name="Spilker T."/>
            <person name="LiPuma J."/>
        </authorList>
    </citation>
    <scope>NUCLEOTIDE SEQUENCE [LARGE SCALE GENOMIC DNA]</scope>
    <source>
        <strain evidence="9 10">AU17164</strain>
    </source>
</reference>
<proteinExistence type="inferred from homology"/>
<evidence type="ECO:0000256" key="1">
    <source>
        <dbReference type="ARBA" id="ARBA00000832"/>
    </source>
</evidence>
<dbReference type="AlphaFoldDB" id="A0A1W6YX50"/>
<feature type="domain" description="Glucosamine/galactosamine-6-phosphate isomerase" evidence="8">
    <location>
        <begin position="12"/>
        <end position="229"/>
    </location>
</feature>